<sequence length="648" mass="71760">MGEPLSPDRMFDFPMDEPEPHPAYDFFVPGRLPRYDGNPNNNNRWIKADVPLLGELGAEADELMVGLGADEVAEPIVEMEEQGFEDEEEVWEVNEEWLMAPVTPPSMPDVPSSSTYKVGGPSTATAEEQSFTLPAPGFPVPLSVIKDLSTRMGNLKYEYGQLVKKVIQVSDDEVADGITIGEIGPCVSAVEGHVQLQTMVSEMNNRESTLMQCILRMDRRLADLGRRPPRPQKNYAMSDKLSPFKMLSFVKLFKLDFSKEESVFIPATDYCASNPTPIDCMERVSCFMVSEHGLFAKASWLHGKHARFIAKASCGALLNETGRATHVFWFWILMSNLVLDDDPPCGTFRPGKTDTVNGFWRSTGEACEIYSSSTTGYSLTIDGGLSDDLGEESTEAGGYHSGQGLLVCAGVSGGSRGKCVDVVEKAEEMGEVVVQNRPTFYNNGDDDDVDYTIAITSVLSTEEPDNSLSMGDEHLDAIPATESDEVIKSSVEDLVSIPSESEEVEKIVIPEDEEIEDDNLREKLLKVNLLIAKIEALRYNPAPSSEFLTKSSSTSPKSVLEETNTFDNSLPEFENFCFYLEEISSGSTTTQSDISLSEYDSFIFDLSNDQCHPTDRSDFTHEEFGNEPAHIISPSEYDCFYFRNFPDP</sequence>
<accession>A0A6L2NBC9</accession>
<reference evidence="2" key="1">
    <citation type="journal article" date="2019" name="Sci. Rep.">
        <title>Draft genome of Tanacetum cinerariifolium, the natural source of mosquito coil.</title>
        <authorList>
            <person name="Yamashiro T."/>
            <person name="Shiraishi A."/>
            <person name="Satake H."/>
            <person name="Nakayama K."/>
        </authorList>
    </citation>
    <scope>NUCLEOTIDE SEQUENCE</scope>
</reference>
<evidence type="ECO:0000256" key="1">
    <source>
        <dbReference type="SAM" id="MobiDB-lite"/>
    </source>
</evidence>
<proteinExistence type="predicted"/>
<dbReference type="EMBL" id="BKCJ010008548">
    <property type="protein sequence ID" value="GEU82787.1"/>
    <property type="molecule type" value="Genomic_DNA"/>
</dbReference>
<protein>
    <submittedName>
        <fullName evidence="2">Uncharacterized protein</fullName>
    </submittedName>
</protein>
<comment type="caution">
    <text evidence="2">The sequence shown here is derived from an EMBL/GenBank/DDBJ whole genome shotgun (WGS) entry which is preliminary data.</text>
</comment>
<gene>
    <name evidence="2" type="ORF">Tci_054765</name>
</gene>
<name>A0A6L2NBC9_TANCI</name>
<evidence type="ECO:0000313" key="2">
    <source>
        <dbReference type="EMBL" id="GEU82787.1"/>
    </source>
</evidence>
<feature type="compositionally biased region" description="Polar residues" evidence="1">
    <location>
        <begin position="111"/>
        <end position="127"/>
    </location>
</feature>
<dbReference type="AlphaFoldDB" id="A0A6L2NBC9"/>
<organism evidence="2">
    <name type="scientific">Tanacetum cinerariifolium</name>
    <name type="common">Dalmatian daisy</name>
    <name type="synonym">Chrysanthemum cinerariifolium</name>
    <dbReference type="NCBI Taxonomy" id="118510"/>
    <lineage>
        <taxon>Eukaryota</taxon>
        <taxon>Viridiplantae</taxon>
        <taxon>Streptophyta</taxon>
        <taxon>Embryophyta</taxon>
        <taxon>Tracheophyta</taxon>
        <taxon>Spermatophyta</taxon>
        <taxon>Magnoliopsida</taxon>
        <taxon>eudicotyledons</taxon>
        <taxon>Gunneridae</taxon>
        <taxon>Pentapetalae</taxon>
        <taxon>asterids</taxon>
        <taxon>campanulids</taxon>
        <taxon>Asterales</taxon>
        <taxon>Asteraceae</taxon>
        <taxon>Asteroideae</taxon>
        <taxon>Anthemideae</taxon>
        <taxon>Anthemidinae</taxon>
        <taxon>Tanacetum</taxon>
    </lineage>
</organism>
<feature type="non-terminal residue" evidence="2">
    <location>
        <position position="648"/>
    </location>
</feature>
<feature type="region of interest" description="Disordered" evidence="1">
    <location>
        <begin position="102"/>
        <end position="127"/>
    </location>
</feature>